<accession>A0A4Y1ZYX7</accession>
<name>A0A4Y1ZYX7_ARAVE</name>
<protein>
    <submittedName>
        <fullName evidence="1">Uncharacterized protein</fullName>
    </submittedName>
</protein>
<dbReference type="AlphaFoldDB" id="A0A4Y1ZYX7"/>
<feature type="non-terminal residue" evidence="1">
    <location>
        <position position="1"/>
    </location>
</feature>
<reference evidence="1 2" key="1">
    <citation type="journal article" date="2019" name="Sci. Rep.">
        <title>Orb-weaving spider Araneus ventricosus genome elucidates the spidroin gene catalogue.</title>
        <authorList>
            <person name="Kono N."/>
            <person name="Nakamura H."/>
            <person name="Ohtoshi R."/>
            <person name="Moran D.A.P."/>
            <person name="Shinohara A."/>
            <person name="Yoshida Y."/>
            <person name="Fujiwara M."/>
            <person name="Mori M."/>
            <person name="Tomita M."/>
            <person name="Arakawa K."/>
        </authorList>
    </citation>
    <scope>NUCLEOTIDE SEQUENCE [LARGE SCALE GENOMIC DNA]</scope>
</reference>
<sequence length="64" mass="7373">TFTESATRIIASRSVVYRRWQEDTENPDASLERGRPKDETILRLFHFLKPNKARGRRTSGSGLP</sequence>
<dbReference type="Proteomes" id="UP000499080">
    <property type="component" value="Unassembled WGS sequence"/>
</dbReference>
<proteinExistence type="predicted"/>
<comment type="caution">
    <text evidence="1">The sequence shown here is derived from an EMBL/GenBank/DDBJ whole genome shotgun (WGS) entry which is preliminary data.</text>
</comment>
<gene>
    <name evidence="1" type="ORF">AVEN_119139_1</name>
</gene>
<evidence type="ECO:0000313" key="2">
    <source>
        <dbReference type="Proteomes" id="UP000499080"/>
    </source>
</evidence>
<keyword evidence="2" id="KW-1185">Reference proteome</keyword>
<dbReference type="EMBL" id="BGPR01154755">
    <property type="protein sequence ID" value="GBL72673.1"/>
    <property type="molecule type" value="Genomic_DNA"/>
</dbReference>
<organism evidence="1 2">
    <name type="scientific">Araneus ventricosus</name>
    <name type="common">Orbweaver spider</name>
    <name type="synonym">Epeira ventricosa</name>
    <dbReference type="NCBI Taxonomy" id="182803"/>
    <lineage>
        <taxon>Eukaryota</taxon>
        <taxon>Metazoa</taxon>
        <taxon>Ecdysozoa</taxon>
        <taxon>Arthropoda</taxon>
        <taxon>Chelicerata</taxon>
        <taxon>Arachnida</taxon>
        <taxon>Araneae</taxon>
        <taxon>Araneomorphae</taxon>
        <taxon>Entelegynae</taxon>
        <taxon>Araneoidea</taxon>
        <taxon>Araneidae</taxon>
        <taxon>Araneus</taxon>
    </lineage>
</organism>
<evidence type="ECO:0000313" key="1">
    <source>
        <dbReference type="EMBL" id="GBL72673.1"/>
    </source>
</evidence>